<gene>
    <name evidence="3" type="ORF">OLEA9_A004934</name>
</gene>
<dbReference type="Proteomes" id="UP000594638">
    <property type="component" value="Unassembled WGS sequence"/>
</dbReference>
<comment type="caution">
    <text evidence="3">The sequence shown here is derived from an EMBL/GenBank/DDBJ whole genome shotgun (WGS) entry which is preliminary data.</text>
</comment>
<evidence type="ECO:0000256" key="1">
    <source>
        <dbReference type="SAM" id="Coils"/>
    </source>
</evidence>
<sequence length="257" mass="28918">MTYQELYSAFVKRYQHKLSKPAIQEKTNLCWKTLKSAHKGKKLGEEVKKRVQELQVGATTVRSSLLNFFTQSSLTNIESEPSPVESPPSPKENLPSQVESVIEGASVQIDDSPIKQGCKRARRIKNSSDEEEETSVTRSYSTPAQDAIKAKIHVLNNKINAATEARDSGIGGPSAQREIEKLRKALKNEESNLKKHEPKSQRMRKYRQNLKENTLKAISVSPEVAGILKTPSEQLRRIHVASTRYSASSWMMICRRG</sequence>
<keyword evidence="4" id="KW-1185">Reference proteome</keyword>
<dbReference type="AlphaFoldDB" id="A0A8S0RDH1"/>
<feature type="coiled-coil region" evidence="1">
    <location>
        <begin position="172"/>
        <end position="199"/>
    </location>
</feature>
<dbReference type="EMBL" id="CACTIH010002541">
    <property type="protein sequence ID" value="CAA2976758.1"/>
    <property type="molecule type" value="Genomic_DNA"/>
</dbReference>
<feature type="region of interest" description="Disordered" evidence="2">
    <location>
        <begin position="76"/>
        <end position="96"/>
    </location>
</feature>
<dbReference type="Gramene" id="OE9A004934T1">
    <property type="protein sequence ID" value="OE9A004934C1"/>
    <property type="gene ID" value="OE9A004934"/>
</dbReference>
<evidence type="ECO:0000313" key="4">
    <source>
        <dbReference type="Proteomes" id="UP000594638"/>
    </source>
</evidence>
<protein>
    <submittedName>
        <fullName evidence="3">Uncharacterized protein</fullName>
    </submittedName>
</protein>
<keyword evidence="1" id="KW-0175">Coiled coil</keyword>
<name>A0A8S0RDH1_OLEEU</name>
<evidence type="ECO:0000313" key="3">
    <source>
        <dbReference type="EMBL" id="CAA2976758.1"/>
    </source>
</evidence>
<proteinExistence type="predicted"/>
<evidence type="ECO:0000256" key="2">
    <source>
        <dbReference type="SAM" id="MobiDB-lite"/>
    </source>
</evidence>
<feature type="region of interest" description="Disordered" evidence="2">
    <location>
        <begin position="112"/>
        <end position="142"/>
    </location>
</feature>
<reference evidence="3 4" key="1">
    <citation type="submission" date="2019-12" db="EMBL/GenBank/DDBJ databases">
        <authorList>
            <person name="Alioto T."/>
            <person name="Alioto T."/>
            <person name="Gomez Garrido J."/>
        </authorList>
    </citation>
    <scope>NUCLEOTIDE SEQUENCE [LARGE SCALE GENOMIC DNA]</scope>
</reference>
<organism evidence="3 4">
    <name type="scientific">Olea europaea subsp. europaea</name>
    <dbReference type="NCBI Taxonomy" id="158383"/>
    <lineage>
        <taxon>Eukaryota</taxon>
        <taxon>Viridiplantae</taxon>
        <taxon>Streptophyta</taxon>
        <taxon>Embryophyta</taxon>
        <taxon>Tracheophyta</taxon>
        <taxon>Spermatophyta</taxon>
        <taxon>Magnoliopsida</taxon>
        <taxon>eudicotyledons</taxon>
        <taxon>Gunneridae</taxon>
        <taxon>Pentapetalae</taxon>
        <taxon>asterids</taxon>
        <taxon>lamiids</taxon>
        <taxon>Lamiales</taxon>
        <taxon>Oleaceae</taxon>
        <taxon>Oleeae</taxon>
        <taxon>Olea</taxon>
    </lineage>
</organism>
<accession>A0A8S0RDH1</accession>